<comment type="caution">
    <text evidence="1">The sequence shown here is derived from an EMBL/GenBank/DDBJ whole genome shotgun (WGS) entry which is preliminary data.</text>
</comment>
<accession>A0ABT2FLU6</accession>
<evidence type="ECO:0000313" key="2">
    <source>
        <dbReference type="Proteomes" id="UP001201549"/>
    </source>
</evidence>
<gene>
    <name evidence="1" type="ORF">L9G74_12710</name>
</gene>
<dbReference type="Proteomes" id="UP001201549">
    <property type="component" value="Unassembled WGS sequence"/>
</dbReference>
<name>A0ABT2FLU6_9GAMM</name>
<proteinExistence type="predicted"/>
<protein>
    <submittedName>
        <fullName evidence="1">Uncharacterized protein</fullName>
    </submittedName>
</protein>
<evidence type="ECO:0000313" key="1">
    <source>
        <dbReference type="EMBL" id="MCS4557306.1"/>
    </source>
</evidence>
<dbReference type="EMBL" id="JAKOGG010000008">
    <property type="protein sequence ID" value="MCS4557306.1"/>
    <property type="molecule type" value="Genomic_DNA"/>
</dbReference>
<dbReference type="RefSeq" id="WP_238896784.1">
    <property type="nucleotide sequence ID" value="NZ_JAKOGG010000008.1"/>
</dbReference>
<reference evidence="1 2" key="1">
    <citation type="submission" date="2022-02" db="EMBL/GenBank/DDBJ databases">
        <authorList>
            <person name="Zhuang L."/>
        </authorList>
    </citation>
    <scope>NUCLEOTIDE SEQUENCE [LARGE SCALE GENOMIC DNA]</scope>
    <source>
        <strain evidence="1 2">C32</strain>
    </source>
</reference>
<reference evidence="2" key="2">
    <citation type="submission" date="2023-07" db="EMBL/GenBank/DDBJ databases">
        <title>Shewanella mangrovi sp. nov., an acetaldehyde- degrading bacterium isolated from mangrove sediment.</title>
        <authorList>
            <person name="Liu Y."/>
        </authorList>
    </citation>
    <scope>NUCLEOTIDE SEQUENCE [LARGE SCALE GENOMIC DNA]</scope>
    <source>
        <strain evidence="2">C32</strain>
    </source>
</reference>
<sequence length="183" mass="20534">MKLAHLTNQQLIAALKASAALDIALCEDAHLRCFSYQTDWQAGVDIASYNNGGGDEIIFIIKGDAILIKGFDHESEVSPHAQEEYRIWPGMYEGAPAALLAILANDAFDMDDVTFCFWRTSNTGAWQQGPVEFLNDEDDGSRWLLSIVTTTPNEFIKYAQNYYQDDFNRISPAQVHQVFAQYA</sequence>
<keyword evidence="2" id="KW-1185">Reference proteome</keyword>
<organism evidence="1 2">
    <name type="scientific">Shewanella electrica</name>
    <dbReference type="NCBI Taxonomy" id="515560"/>
    <lineage>
        <taxon>Bacteria</taxon>
        <taxon>Pseudomonadati</taxon>
        <taxon>Pseudomonadota</taxon>
        <taxon>Gammaproteobacteria</taxon>
        <taxon>Alteromonadales</taxon>
        <taxon>Shewanellaceae</taxon>
        <taxon>Shewanella</taxon>
    </lineage>
</organism>